<evidence type="ECO:0000313" key="3">
    <source>
        <dbReference type="Proteomes" id="UP000769157"/>
    </source>
</evidence>
<accession>A0A9P8T5Y3</accession>
<protein>
    <submittedName>
        <fullName evidence="2">Uncharacterized protein</fullName>
    </submittedName>
</protein>
<name>A0A9P8T5Y3_9ASCO</name>
<sequence length="1767" mass="195309">MKVTVIPLTVPSSSLMVNRSKKAWVGCSLDPLPPLMIGTGEYLAAMSALSSEGCLRTMASDKSHLLGNSEKSMQVVSGNLVHRKQRVSQERIVALDVGDDGIWKREFSWWHRRNKIGSRRSVLRVGNGTGVLQRIDQSGSSSTVKRESRGSSGGDRRWSQLCLLGRRSSGQGRRMLNKECILSAQSLGNNKLTFQTDSLAVHVNSLNSTLELVRCEWRPLLFGILQRRSGSVNVNLNNRLVVSQIEDLDWVVVQLGNNVVKGQFVLGNSRNQQWKSVGNTSTWDGWLSNKLGKQGWDLANGETVNRLNSKIVLAGNAGDVDLTAVKRGQKQHRCKIGGFGVGDNWLPFWPHSEMGRSGSKLVLQEFFGANKQRRCQRRNVLNLGWVGFSGCNTEREVGVGGALGKFVSSGQSSGVDNKGARFGDWRDGGEGETSSKSSLGDSLNIRGSGLGLKSWDISRDRNQTRQLDGLVRSLRVDVGGLQADVSGNSLDQQLGTLDVGNQWNSVINGHSSGSVTFRNVRCWSSESVGRRQVDVQVNQVVCQMLGERVLGLLLVVFSISDLVLVVSETCNLTGGSHFNTQNWIGTRKSGKGELWNLHGTVVIWEFLTWVWGEWKVHDGLGGHLNHVSSNNLGVEWERSGSSHVTLDNLDLVVLGNELDVEWSCNIQCLTNLGSGLNNSADGLLVQVLWRNNQSGITRVDTGVLNVLGNNVHNKLTVLSNGIHFNLLGVFNILGQNDWVIWRNLNGLRQNWVSHLLGKLFGLLDRGQFLPGRLVNTNLVKHSGELVSVLGRIDHLWRSTQNLDVLSVQWQSNVVRSLTTHRNDDTRRLLELVDIQDSLEVNCLKVQSVGLVVIGRNSFWVVVDHDRLESLFSQRSDGSNCTPVELDRRSNSVDTRSQNHHTVIVELDVAGVCVVCNVQVVCVSRELSSDGINLFDKWNDAKLFSDSSNGNLVGVEELGNLSVFETKLLGLLQDRSWQLLLDTVRSDLVGILDQTFQFVQEPSVNVGELVDLVDGISLRHGVGNGEQTLVRRSLQLRIDINGHKSLCFAETDVVVVCRSDGLLNGLFESSTNAHDLTNRLHRGRKQSGNSGELLQIPSWDLDHTVVQRWLETSTCDLGNGVLDLVQWDVQTKLGSSVSKRVTSSLRSQSRRSGQSGIDLNNAVFLGMWVQSVLNVTLTNNTQMSNHIDSSSSQHVVIFVGKSLGRSNHNGITGVDTQWIKVLHVTDSDTVVESITNNLVFNFFPSLHGLLDQDLRRSSEGLLTELDQFLLVISETGSKTTQSVSRTDNDWEANFLDGCQSLFHGGSGLGFGTLLANFVHSSSEQFSIFGGDHGIDLGTKDLNTQRFEFVLQLDTNVQSGLTTKSAVDCIRALDSLGTGVIELTSLSNRQSTGTKNQHFLGVDAWMQRSVLLDVSVWELDSLELFGDLVVDNGLDKGVEQELGVSWTWCRFWVELNREERLLGVVNTFVRTVVGVDKQFFPSSTQSIDVDGVTVVLGGDVTSTGDGGYTKDWSLWVLEGSLQFLNNVLHDRRISRTIGDEQTVIFFFGEIVIPWNNLQGNSAVDETPDLVVLHTNINSNDLDDFSVWTKLGKVLRRIVHDRLLGRHLGNQVLGIRVDPLRNIEVGLPRTDLQALINAGSLLLQTKSTQSGTVLSQLLGQSSGIDTVDCRNSLRLEPLSQRRLGKIMRVLLGVMSNNQTSNMDLVGLKVFRKRLNHLIHQITVWNTVVTHQWIRDHQNLSLIRWISDGFRITHHTGLKNKLTSNSLLSTK</sequence>
<feature type="region of interest" description="Disordered" evidence="1">
    <location>
        <begin position="409"/>
        <end position="442"/>
    </location>
</feature>
<dbReference type="GeneID" id="70235245"/>
<feature type="compositionally biased region" description="Basic and acidic residues" evidence="1">
    <location>
        <begin position="418"/>
        <end position="429"/>
    </location>
</feature>
<evidence type="ECO:0000313" key="2">
    <source>
        <dbReference type="EMBL" id="KAH3666829.1"/>
    </source>
</evidence>
<comment type="caution">
    <text evidence="2">The sequence shown here is derived from an EMBL/GenBank/DDBJ whole genome shotgun (WGS) entry which is preliminary data.</text>
</comment>
<proteinExistence type="predicted"/>
<reference evidence="2" key="1">
    <citation type="journal article" date="2021" name="Open Biol.">
        <title>Shared evolutionary footprints suggest mitochondrial oxidative damage underlies multiple complex I losses in fungi.</title>
        <authorList>
            <person name="Schikora-Tamarit M.A."/>
            <person name="Marcet-Houben M."/>
            <person name="Nosek J."/>
            <person name="Gabaldon T."/>
        </authorList>
    </citation>
    <scope>NUCLEOTIDE SEQUENCE</scope>
    <source>
        <strain evidence="2">CBS6075</strain>
    </source>
</reference>
<evidence type="ECO:0000256" key="1">
    <source>
        <dbReference type="SAM" id="MobiDB-lite"/>
    </source>
</evidence>
<reference evidence="2" key="2">
    <citation type="submission" date="2021-01" db="EMBL/GenBank/DDBJ databases">
        <authorList>
            <person name="Schikora-Tamarit M.A."/>
        </authorList>
    </citation>
    <scope>NUCLEOTIDE SEQUENCE</scope>
    <source>
        <strain evidence="2">CBS6075</strain>
    </source>
</reference>
<gene>
    <name evidence="2" type="ORF">OGAPHI_003278</name>
</gene>
<dbReference type="Proteomes" id="UP000769157">
    <property type="component" value="Unassembled WGS sequence"/>
</dbReference>
<feature type="region of interest" description="Disordered" evidence="1">
    <location>
        <begin position="133"/>
        <end position="155"/>
    </location>
</feature>
<dbReference type="EMBL" id="JAEUBE010000199">
    <property type="protein sequence ID" value="KAH3666829.1"/>
    <property type="molecule type" value="Genomic_DNA"/>
</dbReference>
<organism evidence="2 3">
    <name type="scientific">Ogataea philodendri</name>
    <dbReference type="NCBI Taxonomy" id="1378263"/>
    <lineage>
        <taxon>Eukaryota</taxon>
        <taxon>Fungi</taxon>
        <taxon>Dikarya</taxon>
        <taxon>Ascomycota</taxon>
        <taxon>Saccharomycotina</taxon>
        <taxon>Pichiomycetes</taxon>
        <taxon>Pichiales</taxon>
        <taxon>Pichiaceae</taxon>
        <taxon>Ogataea</taxon>
    </lineage>
</organism>
<feature type="compositionally biased region" description="Polar residues" evidence="1">
    <location>
        <begin position="432"/>
        <end position="441"/>
    </location>
</feature>
<dbReference type="OrthoDB" id="10408458at2759"/>
<feature type="compositionally biased region" description="Basic and acidic residues" evidence="1">
    <location>
        <begin position="144"/>
        <end position="155"/>
    </location>
</feature>
<dbReference type="RefSeq" id="XP_046061785.1">
    <property type="nucleotide sequence ID" value="XM_046204240.1"/>
</dbReference>
<keyword evidence="3" id="KW-1185">Reference proteome</keyword>